<evidence type="ECO:0000313" key="2">
    <source>
        <dbReference type="Proteomes" id="UP000236316"/>
    </source>
</evidence>
<accession>A0A2I2L348</accession>
<name>A0A2I2L348_9VIRU</name>
<protein>
    <submittedName>
        <fullName evidence="1">Transmembrane domain-containing protein</fullName>
    </submittedName>
</protein>
<evidence type="ECO:0000313" key="1">
    <source>
        <dbReference type="EMBL" id="SNW61951.1"/>
    </source>
</evidence>
<keyword evidence="1" id="KW-0472">Membrane</keyword>
<proteinExistence type="predicted"/>
<dbReference type="KEGG" id="vg:35382251"/>
<dbReference type="EMBL" id="LT906555">
    <property type="protein sequence ID" value="SNW61951.1"/>
    <property type="molecule type" value="Genomic_DNA"/>
</dbReference>
<keyword evidence="2" id="KW-1185">Reference proteome</keyword>
<keyword evidence="1" id="KW-0812">Transmembrane</keyword>
<dbReference type="GeneID" id="35382251"/>
<dbReference type="Proteomes" id="UP000236316">
    <property type="component" value="Segment"/>
</dbReference>
<reference evidence="1" key="1">
    <citation type="submission" date="2017-08" db="EMBL/GenBank/DDBJ databases">
        <authorList>
            <consortium name="Urmite Genomes"/>
        </authorList>
    </citation>
    <scope>NUCLEOTIDE SEQUENCE [LARGE SCALE GENOMIC DNA]</scope>
    <source>
        <strain evidence="1">IHUMI-LCC2</strain>
    </source>
</reference>
<dbReference type="RefSeq" id="YP_009448253.1">
    <property type="nucleotide sequence ID" value="NC_036594.1"/>
</dbReference>
<gene>
    <name evidence="1" type="ORF">ORPV_47</name>
</gene>
<organism evidence="1">
    <name type="scientific">Orpheovirus IHUMI-LCC2</name>
    <dbReference type="NCBI Taxonomy" id="2023057"/>
    <lineage>
        <taxon>Viruses</taxon>
        <taxon>Varidnaviria</taxon>
        <taxon>Bamfordvirae</taxon>
        <taxon>Nucleocytoviricota</taxon>
        <taxon>Megaviricetes</taxon>
        <taxon>Pimascovirales</taxon>
        <taxon>Ocovirineae</taxon>
        <taxon>Orpheoviridae</taxon>
        <taxon>Alphaorpheovirus</taxon>
        <taxon>Alphaorpheovirus massiliense</taxon>
    </lineage>
</organism>
<sequence length="445" mass="52794">MEFPLDIIFLIGYNYISLIGKICKTCKYYINNLDTSYYKKQLIDKYTNKYDEEYNNILIQLPILSLGKLLYHPSHFPYSILKLRYKDMYINNIMETIQYKEYFCNTYLFNYNKYNILSLEQLEQLSIILYPEPKYTSLYNILLERLEHIYDYQSSLDAHIQLLQEVVGNKDIYGKDDIKLITSHPHYNINIKHLSYIYNNDKIGGNGYLWKLNSYEEIVGNQYLVEIYWKHIDNGGNIISNTWASTSGIIHMIQYSRTPLYILYKYKDVIIESYRSLQDREDIHYFLIGYDGIGHHIPAKHVLHYGIGLLIYVAISLYINRIKDDPSYALASITIPLILNALSIEDKEIFYLAMCKLCISTGGNFSYNLLPHIFTHVLKLLPKSSLSYYRYIIREIKDEIPEDVWNDISYNNIYGDGRNFMNYILCMLYIHDYNNLSNYLKLLFE</sequence>